<dbReference type="HOGENOM" id="CLU_059147_1_0_5"/>
<protein>
    <recommendedName>
        <fullName evidence="2">Phytase-like domain-containing protein</fullName>
    </recommendedName>
</protein>
<dbReference type="Pfam" id="PF13449">
    <property type="entry name" value="Phytase-like"/>
    <property type="match status" value="1"/>
</dbReference>
<organism evidence="3 4">
    <name type="scientific">Sphingomonas sanxanigenens DSM 19645 = NX02</name>
    <dbReference type="NCBI Taxonomy" id="1123269"/>
    <lineage>
        <taxon>Bacteria</taxon>
        <taxon>Pseudomonadati</taxon>
        <taxon>Pseudomonadota</taxon>
        <taxon>Alphaproteobacteria</taxon>
        <taxon>Sphingomonadales</taxon>
        <taxon>Sphingomonadaceae</taxon>
        <taxon>Sphingomonas</taxon>
    </lineage>
</organism>
<evidence type="ECO:0000313" key="3">
    <source>
        <dbReference type="EMBL" id="AHE56769.1"/>
    </source>
</evidence>
<proteinExistence type="predicted"/>
<feature type="signal peptide" evidence="1">
    <location>
        <begin position="1"/>
        <end position="20"/>
    </location>
</feature>
<dbReference type="Proteomes" id="UP000018851">
    <property type="component" value="Chromosome"/>
</dbReference>
<dbReference type="AlphaFoldDB" id="W0AFT0"/>
<dbReference type="InterPro" id="IPR027372">
    <property type="entry name" value="Phytase-like_dom"/>
</dbReference>
<name>W0AFT0_9SPHN</name>
<dbReference type="InterPro" id="IPR014567">
    <property type="entry name" value="UCP031900"/>
</dbReference>
<evidence type="ECO:0000256" key="1">
    <source>
        <dbReference type="SAM" id="SignalP"/>
    </source>
</evidence>
<dbReference type="KEGG" id="ssan:NX02_25820"/>
<dbReference type="OrthoDB" id="9798693at2"/>
<feature type="domain" description="Phytase-like" evidence="2">
    <location>
        <begin position="68"/>
        <end position="309"/>
    </location>
</feature>
<dbReference type="STRING" id="1123269.NX02_25820"/>
<dbReference type="PIRSF" id="PIRSF031900">
    <property type="entry name" value="UCP031900"/>
    <property type="match status" value="1"/>
</dbReference>
<dbReference type="eggNOG" id="COG4246">
    <property type="taxonomic scope" value="Bacteria"/>
</dbReference>
<keyword evidence="1" id="KW-0732">Signal</keyword>
<keyword evidence="4" id="KW-1185">Reference proteome</keyword>
<dbReference type="RefSeq" id="WP_025294872.1">
    <property type="nucleotide sequence ID" value="NZ_CP006644.1"/>
</dbReference>
<dbReference type="PATRIC" id="fig|1123269.5.peg.5065"/>
<reference evidence="3 4" key="1">
    <citation type="submission" date="2013-07" db="EMBL/GenBank/DDBJ databases">
        <title>Completed genome of Sphingomonas sanxanigenens NX02.</title>
        <authorList>
            <person name="Ma T."/>
            <person name="Huang H."/>
            <person name="Wu M."/>
            <person name="Li X."/>
            <person name="Li G."/>
        </authorList>
    </citation>
    <scope>NUCLEOTIDE SEQUENCE [LARGE SCALE GENOMIC DNA]</scope>
    <source>
        <strain evidence="3 4">NX02</strain>
    </source>
</reference>
<sequence>MLRRLLPASLLLPLALARSAPGPMPVMPDQPIHIRATPVALDSADPARRDVGRLRYLGGWSLTSDERWLGGLSGAAMAKGEIVAVSDAGALLRIGIEGGKPDGRGHILPLPPGCGDGALKRDRDAEALTGEPGTNRIWISLERRNAICRLNGLRHAEAEVFPPQIADWPESAGGEALLRTADGRFLLWSESPLGRDRSYRLLRFDRDPAASGVNVEEMGWRAPPGYRPVEAAALPDGRMIVLHRRFTFLGGFSAVLTIVDPARLVAGRIVEPEEVARFEGSLIRDNYEALAVSREGGRTIVWIMSDDNFHFLERTLLLKFALTG</sequence>
<evidence type="ECO:0000313" key="4">
    <source>
        <dbReference type="Proteomes" id="UP000018851"/>
    </source>
</evidence>
<evidence type="ECO:0000259" key="2">
    <source>
        <dbReference type="Pfam" id="PF13449"/>
    </source>
</evidence>
<dbReference type="EMBL" id="CP006644">
    <property type="protein sequence ID" value="AHE56769.1"/>
    <property type="molecule type" value="Genomic_DNA"/>
</dbReference>
<feature type="chain" id="PRO_5004785196" description="Phytase-like domain-containing protein" evidence="1">
    <location>
        <begin position="21"/>
        <end position="324"/>
    </location>
</feature>
<gene>
    <name evidence="3" type="ORF">NX02_25820</name>
</gene>
<accession>W0AFT0</accession>